<dbReference type="InterPro" id="IPR010582">
    <property type="entry name" value="Catalase_immune_responsive"/>
</dbReference>
<evidence type="ECO:0000256" key="7">
    <source>
        <dbReference type="ARBA" id="ARBA00023324"/>
    </source>
</evidence>
<feature type="binding site" description="axial binding residue" evidence="8">
    <location>
        <position position="392"/>
    </location>
    <ligand>
        <name>heme</name>
        <dbReference type="ChEBI" id="CHEBI:30413"/>
    </ligand>
    <ligandPart>
        <name>Fe</name>
        <dbReference type="ChEBI" id="CHEBI:18248"/>
    </ligandPart>
</feature>
<dbReference type="SMART" id="SM01060">
    <property type="entry name" value="Catalase"/>
    <property type="match status" value="1"/>
</dbReference>
<reference evidence="10 11" key="1">
    <citation type="submission" date="2023-11" db="EMBL/GenBank/DDBJ databases">
        <authorList>
            <person name="Hedman E."/>
            <person name="Englund M."/>
            <person name="Stromberg M."/>
            <person name="Nyberg Akerstrom W."/>
            <person name="Nylinder S."/>
            <person name="Jareborg N."/>
            <person name="Kallberg Y."/>
            <person name="Kronander E."/>
        </authorList>
    </citation>
    <scope>NUCLEOTIDE SEQUENCE [LARGE SCALE GENOMIC DNA]</scope>
</reference>
<comment type="caution">
    <text evidence="10">The sequence shown here is derived from an EMBL/GenBank/DDBJ whole genome shotgun (WGS) entry which is preliminary data.</text>
</comment>
<evidence type="ECO:0000256" key="3">
    <source>
        <dbReference type="ARBA" id="ARBA00022617"/>
    </source>
</evidence>
<keyword evidence="4 8" id="KW-0479">Metal-binding</keyword>
<dbReference type="GO" id="GO:0046872">
    <property type="term" value="F:metal ion binding"/>
    <property type="evidence" value="ECO:0007669"/>
    <property type="project" value="UniProtKB-KW"/>
</dbReference>
<feature type="domain" description="Catalase core" evidence="9">
    <location>
        <begin position="65"/>
        <end position="447"/>
    </location>
</feature>
<dbReference type="PANTHER" id="PTHR11465:SF9">
    <property type="entry name" value="CATALASE"/>
    <property type="match status" value="1"/>
</dbReference>
<dbReference type="Proteomes" id="UP001314205">
    <property type="component" value="Unassembled WGS sequence"/>
</dbReference>
<keyword evidence="3 8" id="KW-0349">Heme</keyword>
<evidence type="ECO:0000256" key="8">
    <source>
        <dbReference type="PIRSR" id="PIRSR038928-2"/>
    </source>
</evidence>
<keyword evidence="6 8" id="KW-0408">Iron</keyword>
<dbReference type="AlphaFoldDB" id="A0AAV1MBG7"/>
<dbReference type="InterPro" id="IPR020835">
    <property type="entry name" value="Catalase_sf"/>
</dbReference>
<sequence>MIPLLAKDSKVRRKYLPESRQWLKMLRRSVLVLCMVATAKFQNDPAGQQILLFKEKTKGHIGVMTTSAGAPIEYKDARVTLNSNLISNEYFMDSVTHIVRERIPERVVHAKAGGAFGYFEVTHDVTHICKAKLFATVGKRTPVAARFSPVVVERGGIDTSRDVRGFAVKFYTEEGNLDIVGFNTPMYVYKDPILFPSILRARKRNPATNLFNDNPLWDFLTLHPESLHMFLLIFGDRGIPDGYRHMPGFGIHTYEVINEHGEKSFVRFHFTPTAGIKNLRSEEARKIAAVDPDYATRDLYSAIGNGNFPSWKVSIQVLSLNDVKNAGFDVFDVTKVLPLDDYPLTPVGMFVLNKNPINYFAEIEQLAFSPGNLVPGILGGPDKLFEARRLVYRDAQYYRLGANFNKIPVNCPIQVKVMAYNRDGNPPVEDNGGDTPNYYPNSFNGAEAYVDKKRTELIEIFEDDPNNFQQATELYVNEMTKDERSRVVENILYSLGGVAQFLQDRAVKLFTIIHPDLGYRISEGLAANRSNYYYDDDDKLYNYNK</sequence>
<evidence type="ECO:0000259" key="9">
    <source>
        <dbReference type="SMART" id="SM01060"/>
    </source>
</evidence>
<dbReference type="InterPro" id="IPR024708">
    <property type="entry name" value="Catalase_AS"/>
</dbReference>
<dbReference type="GO" id="GO:0005739">
    <property type="term" value="C:mitochondrion"/>
    <property type="evidence" value="ECO:0007669"/>
    <property type="project" value="TreeGrafter"/>
</dbReference>
<dbReference type="PIRSF" id="PIRSF038928">
    <property type="entry name" value="Catalase_clade1-3"/>
    <property type="match status" value="1"/>
</dbReference>
<dbReference type="Pfam" id="PF06628">
    <property type="entry name" value="Catalase-rel"/>
    <property type="match status" value="1"/>
</dbReference>
<comment type="similarity">
    <text evidence="1">Belongs to the catalase family.</text>
</comment>
<evidence type="ECO:0000256" key="6">
    <source>
        <dbReference type="ARBA" id="ARBA00023004"/>
    </source>
</evidence>
<dbReference type="GO" id="GO:0005777">
    <property type="term" value="C:peroxisome"/>
    <property type="evidence" value="ECO:0007669"/>
    <property type="project" value="TreeGrafter"/>
</dbReference>
<gene>
    <name evidence="10" type="ORF">PARMNEM_LOCUS22738</name>
</gene>
<dbReference type="SUPFAM" id="SSF56634">
    <property type="entry name" value="Heme-dependent catalase-like"/>
    <property type="match status" value="1"/>
</dbReference>
<dbReference type="GO" id="GO:0042542">
    <property type="term" value="P:response to hydrogen peroxide"/>
    <property type="evidence" value="ECO:0007669"/>
    <property type="project" value="TreeGrafter"/>
</dbReference>
<organism evidence="10 11">
    <name type="scientific">Parnassius mnemosyne</name>
    <name type="common">clouded apollo</name>
    <dbReference type="NCBI Taxonomy" id="213953"/>
    <lineage>
        <taxon>Eukaryota</taxon>
        <taxon>Metazoa</taxon>
        <taxon>Ecdysozoa</taxon>
        <taxon>Arthropoda</taxon>
        <taxon>Hexapoda</taxon>
        <taxon>Insecta</taxon>
        <taxon>Pterygota</taxon>
        <taxon>Neoptera</taxon>
        <taxon>Endopterygota</taxon>
        <taxon>Lepidoptera</taxon>
        <taxon>Glossata</taxon>
        <taxon>Ditrysia</taxon>
        <taxon>Papilionoidea</taxon>
        <taxon>Papilionidae</taxon>
        <taxon>Parnassiinae</taxon>
        <taxon>Parnassini</taxon>
        <taxon>Parnassius</taxon>
        <taxon>Driopa</taxon>
    </lineage>
</organism>
<dbReference type="GO" id="GO:0042744">
    <property type="term" value="P:hydrogen peroxide catabolic process"/>
    <property type="evidence" value="ECO:0007669"/>
    <property type="project" value="UniProtKB-KW"/>
</dbReference>
<proteinExistence type="inferred from homology"/>
<keyword evidence="7" id="KW-0376">Hydrogen peroxide</keyword>
<dbReference type="PROSITE" id="PS51402">
    <property type="entry name" value="CATALASE_3"/>
    <property type="match status" value="1"/>
</dbReference>
<dbReference type="Gene3D" id="2.40.180.10">
    <property type="entry name" value="Catalase core domain"/>
    <property type="match status" value="1"/>
</dbReference>
<keyword evidence="5" id="KW-0560">Oxidoreductase</keyword>
<dbReference type="InterPro" id="IPR024711">
    <property type="entry name" value="Catalase_clade1/3"/>
</dbReference>
<dbReference type="InterPro" id="IPR018028">
    <property type="entry name" value="Catalase"/>
</dbReference>
<dbReference type="PANTHER" id="PTHR11465">
    <property type="entry name" value="CATALASE"/>
    <property type="match status" value="1"/>
</dbReference>
<dbReference type="GO" id="GO:0020037">
    <property type="term" value="F:heme binding"/>
    <property type="evidence" value="ECO:0007669"/>
    <property type="project" value="InterPro"/>
</dbReference>
<evidence type="ECO:0000313" key="11">
    <source>
        <dbReference type="Proteomes" id="UP001314205"/>
    </source>
</evidence>
<accession>A0AAV1MBG7</accession>
<evidence type="ECO:0000313" key="10">
    <source>
        <dbReference type="EMBL" id="CAK1604529.1"/>
    </source>
</evidence>
<evidence type="ECO:0000256" key="5">
    <source>
        <dbReference type="ARBA" id="ARBA00023002"/>
    </source>
</evidence>
<evidence type="ECO:0000256" key="2">
    <source>
        <dbReference type="ARBA" id="ARBA00022559"/>
    </source>
</evidence>
<dbReference type="PROSITE" id="PS00438">
    <property type="entry name" value="CATALASE_2"/>
    <property type="match status" value="1"/>
</dbReference>
<protein>
    <recommendedName>
        <fullName evidence="9">Catalase core domain-containing protein</fullName>
    </recommendedName>
</protein>
<keyword evidence="11" id="KW-1185">Reference proteome</keyword>
<evidence type="ECO:0000256" key="4">
    <source>
        <dbReference type="ARBA" id="ARBA00022723"/>
    </source>
</evidence>
<dbReference type="EMBL" id="CAVLGL010000159">
    <property type="protein sequence ID" value="CAK1604529.1"/>
    <property type="molecule type" value="Genomic_DNA"/>
</dbReference>
<dbReference type="PRINTS" id="PR00067">
    <property type="entry name" value="CATALASE"/>
</dbReference>
<dbReference type="InterPro" id="IPR011614">
    <property type="entry name" value="Catalase_core"/>
</dbReference>
<name>A0AAV1MBG7_9NEOP</name>
<evidence type="ECO:0000256" key="1">
    <source>
        <dbReference type="ARBA" id="ARBA00005329"/>
    </source>
</evidence>
<dbReference type="GO" id="GO:0004096">
    <property type="term" value="F:catalase activity"/>
    <property type="evidence" value="ECO:0007669"/>
    <property type="project" value="UniProtKB-EC"/>
</dbReference>
<keyword evidence="2" id="KW-0575">Peroxidase</keyword>
<comment type="cofactor">
    <cofactor evidence="8">
        <name>heme</name>
        <dbReference type="ChEBI" id="CHEBI:30413"/>
    </cofactor>
</comment>
<dbReference type="Pfam" id="PF00199">
    <property type="entry name" value="Catalase"/>
    <property type="match status" value="1"/>
</dbReference>